<proteinExistence type="predicted"/>
<reference evidence="6 7" key="1">
    <citation type="submission" date="2017-02" db="EMBL/GenBank/DDBJ databases">
        <authorList>
            <person name="Peterson S.W."/>
        </authorList>
    </citation>
    <scope>NUCLEOTIDE SEQUENCE [LARGE SCALE GENOMIC DNA]</scope>
    <source>
        <strain evidence="6 7">ATCC BAA-909</strain>
    </source>
</reference>
<protein>
    <submittedName>
        <fullName evidence="6">Glyoxylase, beta-lactamase superfamily II</fullName>
    </submittedName>
</protein>
<dbReference type="Proteomes" id="UP000190395">
    <property type="component" value="Unassembled WGS sequence"/>
</dbReference>
<dbReference type="AlphaFoldDB" id="A0A1T4KJW9"/>
<keyword evidence="4" id="KW-0862">Zinc</keyword>
<name>A0A1T4KJW9_9SPIR</name>
<dbReference type="InterPro" id="IPR051453">
    <property type="entry name" value="MBL_Glyoxalase_II"/>
</dbReference>
<evidence type="ECO:0000313" key="6">
    <source>
        <dbReference type="EMBL" id="SJZ42663.1"/>
    </source>
</evidence>
<dbReference type="GeneID" id="303366468"/>
<dbReference type="Gene3D" id="3.60.15.10">
    <property type="entry name" value="Ribonuclease Z/Hydroxyacylglutathione hydrolase-like"/>
    <property type="match status" value="1"/>
</dbReference>
<dbReference type="GO" id="GO:0016787">
    <property type="term" value="F:hydrolase activity"/>
    <property type="evidence" value="ECO:0007669"/>
    <property type="project" value="UniProtKB-KW"/>
</dbReference>
<dbReference type="RefSeq" id="WP_078929931.1">
    <property type="nucleotide sequence ID" value="NZ_CAMCOW010000060.1"/>
</dbReference>
<evidence type="ECO:0000259" key="5">
    <source>
        <dbReference type="SMART" id="SM00849"/>
    </source>
</evidence>
<evidence type="ECO:0000256" key="1">
    <source>
        <dbReference type="ARBA" id="ARBA00001947"/>
    </source>
</evidence>
<gene>
    <name evidence="6" type="ORF">SAMN02745152_00188</name>
</gene>
<dbReference type="Pfam" id="PF00753">
    <property type="entry name" value="Lactamase_B"/>
    <property type="match status" value="1"/>
</dbReference>
<dbReference type="PANTHER" id="PTHR46233">
    <property type="entry name" value="HYDROXYACYLGLUTATHIONE HYDROLASE GLOC"/>
    <property type="match status" value="1"/>
</dbReference>
<organism evidence="6 7">
    <name type="scientific">Treponema berlinense</name>
    <dbReference type="NCBI Taxonomy" id="225004"/>
    <lineage>
        <taxon>Bacteria</taxon>
        <taxon>Pseudomonadati</taxon>
        <taxon>Spirochaetota</taxon>
        <taxon>Spirochaetia</taxon>
        <taxon>Spirochaetales</taxon>
        <taxon>Treponemataceae</taxon>
        <taxon>Treponema</taxon>
    </lineage>
</organism>
<dbReference type="InterPro" id="IPR036866">
    <property type="entry name" value="RibonucZ/Hydroxyglut_hydro"/>
</dbReference>
<dbReference type="SUPFAM" id="SSF56281">
    <property type="entry name" value="Metallo-hydrolase/oxidoreductase"/>
    <property type="match status" value="1"/>
</dbReference>
<dbReference type="PANTHER" id="PTHR46233:SF3">
    <property type="entry name" value="HYDROXYACYLGLUTATHIONE HYDROLASE GLOC"/>
    <property type="match status" value="1"/>
</dbReference>
<dbReference type="EMBL" id="FUXC01000001">
    <property type="protein sequence ID" value="SJZ42663.1"/>
    <property type="molecule type" value="Genomic_DNA"/>
</dbReference>
<keyword evidence="7" id="KW-1185">Reference proteome</keyword>
<keyword evidence="3" id="KW-0378">Hydrolase</keyword>
<dbReference type="SMART" id="SM00849">
    <property type="entry name" value="Lactamase_B"/>
    <property type="match status" value="1"/>
</dbReference>
<evidence type="ECO:0000256" key="4">
    <source>
        <dbReference type="ARBA" id="ARBA00022833"/>
    </source>
</evidence>
<evidence type="ECO:0000256" key="3">
    <source>
        <dbReference type="ARBA" id="ARBA00022801"/>
    </source>
</evidence>
<comment type="cofactor">
    <cofactor evidence="1">
        <name>Zn(2+)</name>
        <dbReference type="ChEBI" id="CHEBI:29105"/>
    </cofactor>
</comment>
<accession>A0A1T4KJW9</accession>
<dbReference type="STRING" id="225004.SAMN02745152_00188"/>
<feature type="domain" description="Metallo-beta-lactamase" evidence="5">
    <location>
        <begin position="12"/>
        <end position="169"/>
    </location>
</feature>
<dbReference type="GO" id="GO:0046872">
    <property type="term" value="F:metal ion binding"/>
    <property type="evidence" value="ECO:0007669"/>
    <property type="project" value="UniProtKB-KW"/>
</dbReference>
<sequence>MKIYFHLNIESFSNCYSVVNEKTSEAVIIDPGKITKEMINQLEDNNYRPVAVLVTHNHEDQLRGLKTFLKIYDADVYAAESNIFGIQTKVIHGEGKLNLAGLEIEYFPVPGHSPDSIVYKIGTVLFSGDVIGAGTIGETNSNYSKMILKRGIEQKILSQQEDTTIMPGHGPITTVAAERSFNIDI</sequence>
<evidence type="ECO:0000256" key="2">
    <source>
        <dbReference type="ARBA" id="ARBA00022723"/>
    </source>
</evidence>
<evidence type="ECO:0000313" key="7">
    <source>
        <dbReference type="Proteomes" id="UP000190395"/>
    </source>
</evidence>
<keyword evidence="2" id="KW-0479">Metal-binding</keyword>
<dbReference type="OrthoDB" id="358818at2"/>
<dbReference type="InterPro" id="IPR001279">
    <property type="entry name" value="Metallo-B-lactamas"/>
</dbReference>